<reference evidence="1 2" key="1">
    <citation type="submission" date="2019-03" db="EMBL/GenBank/DDBJ databases">
        <title>First draft genome of Liparis tanakae, snailfish: a comprehensive survey of snailfish specific genes.</title>
        <authorList>
            <person name="Kim W."/>
            <person name="Song I."/>
            <person name="Jeong J.-H."/>
            <person name="Kim D."/>
            <person name="Kim S."/>
            <person name="Ryu S."/>
            <person name="Song J.Y."/>
            <person name="Lee S.K."/>
        </authorList>
    </citation>
    <scope>NUCLEOTIDE SEQUENCE [LARGE SCALE GENOMIC DNA]</scope>
    <source>
        <tissue evidence="1">Muscle</tissue>
    </source>
</reference>
<evidence type="ECO:0000313" key="1">
    <source>
        <dbReference type="EMBL" id="TNN79109.1"/>
    </source>
</evidence>
<dbReference type="Proteomes" id="UP000314294">
    <property type="component" value="Unassembled WGS sequence"/>
</dbReference>
<comment type="caution">
    <text evidence="1">The sequence shown here is derived from an EMBL/GenBank/DDBJ whole genome shotgun (WGS) entry which is preliminary data.</text>
</comment>
<gene>
    <name evidence="1" type="ORF">EYF80_010788</name>
</gene>
<proteinExistence type="predicted"/>
<protein>
    <submittedName>
        <fullName evidence="1">Uncharacterized protein</fullName>
    </submittedName>
</protein>
<accession>A0A4Z2IM53</accession>
<keyword evidence="2" id="KW-1185">Reference proteome</keyword>
<sequence>MQPPAVAIRKWLSSTMLSLMERENNTALSRHNGRGRAVNLALRNLKTELPTRVRAQCRVE</sequence>
<evidence type="ECO:0000313" key="2">
    <source>
        <dbReference type="Proteomes" id="UP000314294"/>
    </source>
</evidence>
<name>A0A4Z2IM53_9TELE</name>
<dbReference type="AlphaFoldDB" id="A0A4Z2IM53"/>
<organism evidence="1 2">
    <name type="scientific">Liparis tanakae</name>
    <name type="common">Tanaka's snailfish</name>
    <dbReference type="NCBI Taxonomy" id="230148"/>
    <lineage>
        <taxon>Eukaryota</taxon>
        <taxon>Metazoa</taxon>
        <taxon>Chordata</taxon>
        <taxon>Craniata</taxon>
        <taxon>Vertebrata</taxon>
        <taxon>Euteleostomi</taxon>
        <taxon>Actinopterygii</taxon>
        <taxon>Neopterygii</taxon>
        <taxon>Teleostei</taxon>
        <taxon>Neoteleostei</taxon>
        <taxon>Acanthomorphata</taxon>
        <taxon>Eupercaria</taxon>
        <taxon>Perciformes</taxon>
        <taxon>Cottioidei</taxon>
        <taxon>Cottales</taxon>
        <taxon>Liparidae</taxon>
        <taxon>Liparis</taxon>
    </lineage>
</organism>
<dbReference type="EMBL" id="SRLO01000068">
    <property type="protein sequence ID" value="TNN79109.1"/>
    <property type="molecule type" value="Genomic_DNA"/>
</dbReference>